<dbReference type="AlphaFoldDB" id="A0A9P8T920"/>
<accession>A0A9P8T920</accession>
<evidence type="ECO:0000313" key="2">
    <source>
        <dbReference type="Proteomes" id="UP000769157"/>
    </source>
</evidence>
<organism evidence="1 2">
    <name type="scientific">Ogataea philodendri</name>
    <dbReference type="NCBI Taxonomy" id="1378263"/>
    <lineage>
        <taxon>Eukaryota</taxon>
        <taxon>Fungi</taxon>
        <taxon>Dikarya</taxon>
        <taxon>Ascomycota</taxon>
        <taxon>Saccharomycotina</taxon>
        <taxon>Pichiomycetes</taxon>
        <taxon>Pichiales</taxon>
        <taxon>Pichiaceae</taxon>
        <taxon>Ogataea</taxon>
    </lineage>
</organism>
<reference evidence="1" key="1">
    <citation type="journal article" date="2021" name="Open Biol.">
        <title>Shared evolutionary footprints suggest mitochondrial oxidative damage underlies multiple complex I losses in fungi.</title>
        <authorList>
            <person name="Schikora-Tamarit M.A."/>
            <person name="Marcet-Houben M."/>
            <person name="Nosek J."/>
            <person name="Gabaldon T."/>
        </authorList>
    </citation>
    <scope>NUCLEOTIDE SEQUENCE</scope>
    <source>
        <strain evidence="1">CBS6075</strain>
    </source>
</reference>
<comment type="caution">
    <text evidence="1">The sequence shown here is derived from an EMBL/GenBank/DDBJ whole genome shotgun (WGS) entry which is preliminary data.</text>
</comment>
<dbReference type="PANTHER" id="PTHR47260:SF4">
    <property type="entry name" value="MIOREX COMPLEX COMPONENT 3"/>
    <property type="match status" value="1"/>
</dbReference>
<dbReference type="GeneID" id="70232572"/>
<name>A0A9P8T920_9ASCO</name>
<dbReference type="Proteomes" id="UP000769157">
    <property type="component" value="Unassembled WGS sequence"/>
</dbReference>
<dbReference type="RefSeq" id="XP_046064261.1">
    <property type="nucleotide sequence ID" value="XM_046207306.1"/>
</dbReference>
<dbReference type="SUPFAM" id="SSF54637">
    <property type="entry name" value="Thioesterase/thiol ester dehydrase-isomerase"/>
    <property type="match status" value="1"/>
</dbReference>
<proteinExistence type="predicted"/>
<keyword evidence="2" id="KW-1185">Reference proteome</keyword>
<dbReference type="PANTHER" id="PTHR47260">
    <property type="entry name" value="UPF0644 PROTEIN PB2B4.06"/>
    <property type="match status" value="1"/>
</dbReference>
<protein>
    <recommendedName>
        <fullName evidence="3">Thioesterase domain-containing protein</fullName>
    </recommendedName>
</protein>
<dbReference type="InterPro" id="IPR029069">
    <property type="entry name" value="HotDog_dom_sf"/>
</dbReference>
<evidence type="ECO:0000313" key="1">
    <source>
        <dbReference type="EMBL" id="KAH3670893.1"/>
    </source>
</evidence>
<dbReference type="EMBL" id="JAEUBE010000084">
    <property type="protein sequence ID" value="KAH3670893.1"/>
    <property type="molecule type" value="Genomic_DNA"/>
</dbReference>
<dbReference type="OrthoDB" id="506431at2759"/>
<sequence length="228" mass="25311">MSFVGRFARFAKIGAVSTLSFGAGVAVFGRSWPDTSQEQLKVTDQRSQAILDSVKGSKLYKQLAADSSFELLNASDMVPNAHRKYHVGQGLFNSPKHIAIDPIVFINKDKGQLYCISHFGDELVGTDTKVHNGIVSTLIDEELCVCGFPKLPNKRGVTAQLKLNFYNKVPPNSTVLLKANVEEFRGRKCLIRGTVELFDSPKTKIADGQCVLVEPTWFKYLNWVPVFN</sequence>
<evidence type="ECO:0008006" key="3">
    <source>
        <dbReference type="Google" id="ProtNLM"/>
    </source>
</evidence>
<gene>
    <name evidence="1" type="ORF">OGAPHI_000604</name>
</gene>
<dbReference type="InterPro" id="IPR052061">
    <property type="entry name" value="PTE-AB_protein"/>
</dbReference>
<reference evidence="1" key="2">
    <citation type="submission" date="2021-01" db="EMBL/GenBank/DDBJ databases">
        <authorList>
            <person name="Schikora-Tamarit M.A."/>
        </authorList>
    </citation>
    <scope>NUCLEOTIDE SEQUENCE</scope>
    <source>
        <strain evidence="1">CBS6075</strain>
    </source>
</reference>
<dbReference type="Gene3D" id="3.10.129.10">
    <property type="entry name" value="Hotdog Thioesterase"/>
    <property type="match status" value="1"/>
</dbReference>